<keyword evidence="2" id="KW-0805">Transcription regulation</keyword>
<evidence type="ECO:0000259" key="5">
    <source>
        <dbReference type="Pfam" id="PF04542"/>
    </source>
</evidence>
<dbReference type="NCBIfam" id="TIGR02985">
    <property type="entry name" value="Sig70_bacteroi1"/>
    <property type="match status" value="1"/>
</dbReference>
<dbReference type="SUPFAM" id="SSF88659">
    <property type="entry name" value="Sigma3 and sigma4 domains of RNA polymerase sigma factors"/>
    <property type="match status" value="1"/>
</dbReference>
<dbReference type="AlphaFoldDB" id="A0AB33IR29"/>
<dbReference type="GO" id="GO:0006352">
    <property type="term" value="P:DNA-templated transcription initiation"/>
    <property type="evidence" value="ECO:0007669"/>
    <property type="project" value="InterPro"/>
</dbReference>
<dbReference type="NCBIfam" id="TIGR02937">
    <property type="entry name" value="sigma70-ECF"/>
    <property type="match status" value="1"/>
</dbReference>
<dbReference type="SUPFAM" id="SSF88946">
    <property type="entry name" value="Sigma2 domain of RNA polymerase sigma factors"/>
    <property type="match status" value="1"/>
</dbReference>
<evidence type="ECO:0000256" key="2">
    <source>
        <dbReference type="ARBA" id="ARBA00023015"/>
    </source>
</evidence>
<keyword evidence="4" id="KW-0804">Transcription</keyword>
<dbReference type="InterPro" id="IPR014284">
    <property type="entry name" value="RNA_pol_sigma-70_dom"/>
</dbReference>
<dbReference type="CDD" id="cd06171">
    <property type="entry name" value="Sigma70_r4"/>
    <property type="match status" value="1"/>
</dbReference>
<evidence type="ECO:0000256" key="4">
    <source>
        <dbReference type="ARBA" id="ARBA00023163"/>
    </source>
</evidence>
<evidence type="ECO:0000259" key="6">
    <source>
        <dbReference type="Pfam" id="PF08281"/>
    </source>
</evidence>
<evidence type="ECO:0000313" key="7">
    <source>
        <dbReference type="EMBL" id="BFO71564.1"/>
    </source>
</evidence>
<gene>
    <name evidence="7" type="ORF">GTC17253_15300</name>
</gene>
<dbReference type="Pfam" id="PF04542">
    <property type="entry name" value="Sigma70_r2"/>
    <property type="match status" value="1"/>
</dbReference>
<dbReference type="InterPro" id="IPR014327">
    <property type="entry name" value="RNA_pol_sigma70_bacteroid"/>
</dbReference>
<accession>A0AB33IR29</accession>
<proteinExistence type="inferred from homology"/>
<keyword evidence="3" id="KW-0731">Sigma factor</keyword>
<dbReference type="InterPro" id="IPR039425">
    <property type="entry name" value="RNA_pol_sigma-70-like"/>
</dbReference>
<organism evidence="7">
    <name type="scientific">Prevotella sp. GTC17253</name>
    <dbReference type="NCBI Taxonomy" id="3236793"/>
    <lineage>
        <taxon>Bacteria</taxon>
        <taxon>Pseudomonadati</taxon>
        <taxon>Bacteroidota</taxon>
        <taxon>Bacteroidia</taxon>
        <taxon>Bacteroidales</taxon>
        <taxon>Prevotellaceae</taxon>
        <taxon>Prevotella</taxon>
    </lineage>
</organism>
<feature type="domain" description="RNA polymerase sigma factor 70 region 4 type 2" evidence="6">
    <location>
        <begin position="100"/>
        <end position="150"/>
    </location>
</feature>
<evidence type="ECO:0000256" key="1">
    <source>
        <dbReference type="ARBA" id="ARBA00010641"/>
    </source>
</evidence>
<dbReference type="GO" id="GO:0003677">
    <property type="term" value="F:DNA binding"/>
    <property type="evidence" value="ECO:0007669"/>
    <property type="project" value="InterPro"/>
</dbReference>
<dbReference type="Gene3D" id="1.10.1740.10">
    <property type="match status" value="1"/>
</dbReference>
<sequence length="166" mass="19335">MDITLTFQYYYRPLCLYAMHYLHDIDAAEDVVQECFVKLWEKKQEKAVDNVKAFLYTAVRNMCIDSIRRTNPIDGNVVPSDLEGTLTDGEAEERSFHEAELWTAIDTLPTRCRQVFMMSKRDNMKYREIATELGISEKTVEHQVSKALKILRGKVESFFYMLSLCA</sequence>
<feature type="domain" description="RNA polymerase sigma-70 region 2" evidence="5">
    <location>
        <begin position="7"/>
        <end position="70"/>
    </location>
</feature>
<dbReference type="Pfam" id="PF08281">
    <property type="entry name" value="Sigma70_r4_2"/>
    <property type="match status" value="1"/>
</dbReference>
<dbReference type="InterPro" id="IPR007627">
    <property type="entry name" value="RNA_pol_sigma70_r2"/>
</dbReference>
<comment type="similarity">
    <text evidence="1">Belongs to the sigma-70 factor family. ECF subfamily.</text>
</comment>
<dbReference type="PANTHER" id="PTHR43133:SF46">
    <property type="entry name" value="RNA POLYMERASE SIGMA-70 FACTOR ECF SUBFAMILY"/>
    <property type="match status" value="1"/>
</dbReference>
<reference evidence="7" key="1">
    <citation type="submission" date="2024-07" db="EMBL/GenBank/DDBJ databases">
        <title>Complete genome sequence of Prevotella sp. YM-2024 GTC17253.</title>
        <authorList>
            <person name="Hayashi M."/>
            <person name="Muto Y."/>
            <person name="Tanaka K."/>
            <person name="Niwa H."/>
        </authorList>
    </citation>
    <scope>NUCLEOTIDE SEQUENCE</scope>
    <source>
        <strain evidence="7">GTC17253</strain>
    </source>
</reference>
<dbReference type="InterPro" id="IPR013324">
    <property type="entry name" value="RNA_pol_sigma_r3/r4-like"/>
</dbReference>
<evidence type="ECO:0000256" key="3">
    <source>
        <dbReference type="ARBA" id="ARBA00023082"/>
    </source>
</evidence>
<name>A0AB33IR29_9BACT</name>
<dbReference type="Gene3D" id="1.10.10.10">
    <property type="entry name" value="Winged helix-like DNA-binding domain superfamily/Winged helix DNA-binding domain"/>
    <property type="match status" value="1"/>
</dbReference>
<dbReference type="PANTHER" id="PTHR43133">
    <property type="entry name" value="RNA POLYMERASE ECF-TYPE SIGMA FACTO"/>
    <property type="match status" value="1"/>
</dbReference>
<dbReference type="InterPro" id="IPR036388">
    <property type="entry name" value="WH-like_DNA-bd_sf"/>
</dbReference>
<dbReference type="EMBL" id="AP035785">
    <property type="protein sequence ID" value="BFO71564.1"/>
    <property type="molecule type" value="Genomic_DNA"/>
</dbReference>
<protein>
    <submittedName>
        <fullName evidence="7">RNA polymerase sigma-70 factor</fullName>
    </submittedName>
</protein>
<dbReference type="InterPro" id="IPR013249">
    <property type="entry name" value="RNA_pol_sigma70_r4_t2"/>
</dbReference>
<dbReference type="InterPro" id="IPR013325">
    <property type="entry name" value="RNA_pol_sigma_r2"/>
</dbReference>
<dbReference type="GO" id="GO:0016987">
    <property type="term" value="F:sigma factor activity"/>
    <property type="evidence" value="ECO:0007669"/>
    <property type="project" value="UniProtKB-KW"/>
</dbReference>